<dbReference type="CDD" id="cd02440">
    <property type="entry name" value="AdoMet_MTases"/>
    <property type="match status" value="1"/>
</dbReference>
<sequence length="326" mass="36348">MSSSKPENLGSNLEVDPAVLEDSVADSYDSSGFCTSTESLTSSINQYIFENGRRYHSYYGADKNLMPTNETEQDRLDLHHEIMLLLLEGKLHLAPIGPDPQKILDIGTGTGIWAVDCADIYSNAEVIGTDLSPIQPSWVPQNLKFEVDDMTQEWSYKDVYFPPIGHSRFGSYRCLKPGGYLKIAEMEFGTFSDDDKIDNGFRTWMEYLEEACEKLGRPTITAERVKQILNDGGLEGIQVATMKQPFGPWAKDERMKKVGTMTMFTADSGSTGYGLALFTRVLDVAPEKALAVCKAGAADTKNKNYHMWTPFHVAYGRKPISADYQV</sequence>
<keyword evidence="2" id="KW-1185">Reference proteome</keyword>
<dbReference type="EMBL" id="HF936044">
    <property type="protein sequence ID" value="CCX14768.1"/>
    <property type="molecule type" value="Genomic_DNA"/>
</dbReference>
<dbReference type="eggNOG" id="ENOG502QSKG">
    <property type="taxonomic scope" value="Eukaryota"/>
</dbReference>
<gene>
    <name evidence="1" type="ORF">PCON_14362</name>
</gene>
<reference evidence="1 2" key="1">
    <citation type="journal article" date="2013" name="PLoS Genet.">
        <title>The genome and development-dependent transcriptomes of Pyronema confluens: a window into fungal evolution.</title>
        <authorList>
            <person name="Traeger S."/>
            <person name="Altegoer F."/>
            <person name="Freitag M."/>
            <person name="Gabaldon T."/>
            <person name="Kempken F."/>
            <person name="Kumar A."/>
            <person name="Marcet-Houben M."/>
            <person name="Poggeler S."/>
            <person name="Stajich J.E."/>
            <person name="Nowrousian M."/>
        </authorList>
    </citation>
    <scope>NUCLEOTIDE SEQUENCE [LARGE SCALE GENOMIC DNA]</scope>
    <source>
        <strain evidence="2">CBS 100304</strain>
        <tissue evidence="1">Vegetative mycelium</tissue>
    </source>
</reference>
<proteinExistence type="predicted"/>
<dbReference type="Gene3D" id="3.40.50.150">
    <property type="entry name" value="Vaccinia Virus protein VP39"/>
    <property type="match status" value="2"/>
</dbReference>
<protein>
    <recommendedName>
        <fullName evidence="3">S-adenosyl-L-methionine-dependent methyltransferase</fullName>
    </recommendedName>
</protein>
<dbReference type="PANTHER" id="PTHR43591">
    <property type="entry name" value="METHYLTRANSFERASE"/>
    <property type="match status" value="1"/>
</dbReference>
<dbReference type="AlphaFoldDB" id="U4LM26"/>
<evidence type="ECO:0008006" key="3">
    <source>
        <dbReference type="Google" id="ProtNLM"/>
    </source>
</evidence>
<dbReference type="Proteomes" id="UP000018144">
    <property type="component" value="Unassembled WGS sequence"/>
</dbReference>
<name>U4LM26_PYROM</name>
<dbReference type="PANTHER" id="PTHR43591:SF24">
    <property type="entry name" value="2-METHOXY-6-POLYPRENYL-1,4-BENZOQUINOL METHYLASE, MITOCHONDRIAL"/>
    <property type="match status" value="1"/>
</dbReference>
<dbReference type="InterPro" id="IPR029063">
    <property type="entry name" value="SAM-dependent_MTases_sf"/>
</dbReference>
<dbReference type="OMA" id="YFTENDW"/>
<evidence type="ECO:0000313" key="1">
    <source>
        <dbReference type="EMBL" id="CCX14768.1"/>
    </source>
</evidence>
<dbReference type="STRING" id="1076935.U4LM26"/>
<dbReference type="SUPFAM" id="SSF53335">
    <property type="entry name" value="S-adenosyl-L-methionine-dependent methyltransferases"/>
    <property type="match status" value="1"/>
</dbReference>
<dbReference type="Pfam" id="PF13489">
    <property type="entry name" value="Methyltransf_23"/>
    <property type="match status" value="1"/>
</dbReference>
<dbReference type="OrthoDB" id="2013972at2759"/>
<accession>U4LM26</accession>
<evidence type="ECO:0000313" key="2">
    <source>
        <dbReference type="Proteomes" id="UP000018144"/>
    </source>
</evidence>
<organism evidence="1 2">
    <name type="scientific">Pyronema omphalodes (strain CBS 100304)</name>
    <name type="common">Pyronema confluens</name>
    <dbReference type="NCBI Taxonomy" id="1076935"/>
    <lineage>
        <taxon>Eukaryota</taxon>
        <taxon>Fungi</taxon>
        <taxon>Dikarya</taxon>
        <taxon>Ascomycota</taxon>
        <taxon>Pezizomycotina</taxon>
        <taxon>Pezizomycetes</taxon>
        <taxon>Pezizales</taxon>
        <taxon>Pyronemataceae</taxon>
        <taxon>Pyronema</taxon>
    </lineage>
</organism>
<dbReference type="GO" id="GO:0008168">
    <property type="term" value="F:methyltransferase activity"/>
    <property type="evidence" value="ECO:0007669"/>
    <property type="project" value="TreeGrafter"/>
</dbReference>